<accession>A0A6C0HFG3</accession>
<evidence type="ECO:0000256" key="4">
    <source>
        <dbReference type="SAM" id="MobiDB-lite"/>
    </source>
</evidence>
<dbReference type="Pfam" id="PF08706">
    <property type="entry name" value="D5_N"/>
    <property type="match status" value="1"/>
</dbReference>
<dbReference type="GO" id="GO:0016817">
    <property type="term" value="F:hydrolase activity, acting on acid anhydrides"/>
    <property type="evidence" value="ECO:0007669"/>
    <property type="project" value="InterPro"/>
</dbReference>
<sequence length="883" mass="101386">MEGPMNLQKFLMANTSSTAFTHTGLKGGKYWIPDDKLDQFYDLYSEWILDGKPAFLVEKNTRIGSLRVDFDFVYESGVKTHQHTREQVISFCKAYMAQVSEYLELPETVDLYIMEKRKPTFDEKRNRMKSGIHIVVPGLSTTTAVEQSIRRNLLKTMDTYFNGLPLQEKWDKVYDEGVVKRSANWMLYGSKKGEEESLPYMISYTLNYKDGDITVNTEIPAVTSQLVKLLSVRKQDSEETPLTPKAREIYTAGQDPLISGGRAVTPARGRPAQREPGSRASSPHRGVRAIDPEYKDYLKAHVMNLRSERSSDYQSWLNVGICLHNIHPDLQDVFLDFSSQNEEKFNEADCIQKWNTINFRNDGDRLGINSLYYWSRTDNPEGYLAIENQNVSRLLEQACSGTEHDVAKVVNAKFRDLYKCCDFGKNVWYRWAGHIWTETDSGVDLQIRLSSEIASLFFGKMNLISRDMEERNLMRCVSIESKTDCGICEYCKLEHQRTGLNKIYTKLKTTTFKNNVMRECRELFFDEQFTKKIDSNKELIAFNNGVLDLTTFEFRDGKPDDYMSFSTGIDYDPERDYRTYPEWAQIELFLSQVLPDPEVRLYFMKHLSTCLVGGNKAQKFHILTGSGSNGKSMLMNLTAKALGDYAAVVPISLFTQKRGKSGAAAPEVIRLKGRRFVTMQEPDEKIALNTGLMKEICSCEKMYARDLFKSGTEFEVQAKFHLACNDKPEINSTDGGTWRRLMVINFTSKFVEKPVESFHYPIDETIQHAVNSVGWATPFLSYLISTFKNGHGYHKLVPPGKVMEYTTDYRNDNDGIARFITEKIGEPLEDSLVSKEMLRSTFKQWKIQNEQMSLTPSDLEKRIVELYGKYSKGGWPTFRILDA</sequence>
<feature type="domain" description="SF3 helicase" evidence="5">
    <location>
        <begin position="598"/>
        <end position="759"/>
    </location>
</feature>
<evidence type="ECO:0000256" key="1">
    <source>
        <dbReference type="ARBA" id="ARBA00022741"/>
    </source>
</evidence>
<protein>
    <recommendedName>
        <fullName evidence="5">SF3 helicase domain-containing protein</fullName>
    </recommendedName>
</protein>
<evidence type="ECO:0000256" key="2">
    <source>
        <dbReference type="ARBA" id="ARBA00022801"/>
    </source>
</evidence>
<dbReference type="InterPro" id="IPR014819">
    <property type="entry name" value="PriCT_2"/>
</dbReference>
<reference evidence="6" key="1">
    <citation type="journal article" date="2020" name="Nature">
        <title>Giant virus diversity and host interactions through global metagenomics.</title>
        <authorList>
            <person name="Schulz F."/>
            <person name="Roux S."/>
            <person name="Paez-Espino D."/>
            <person name="Jungbluth S."/>
            <person name="Walsh D.A."/>
            <person name="Denef V.J."/>
            <person name="McMahon K.D."/>
            <person name="Konstantinidis K.T."/>
            <person name="Eloe-Fadrosh E.A."/>
            <person name="Kyrpides N.C."/>
            <person name="Woyke T."/>
        </authorList>
    </citation>
    <scope>NUCLEOTIDE SEQUENCE</scope>
    <source>
        <strain evidence="6">GVMAG-M-3300023179-99</strain>
    </source>
</reference>
<keyword evidence="3" id="KW-0067">ATP-binding</keyword>
<keyword evidence="1" id="KW-0547">Nucleotide-binding</keyword>
<dbReference type="InterPro" id="IPR056443">
    <property type="entry name" value="AEP_C962R"/>
</dbReference>
<dbReference type="EMBL" id="MN739946">
    <property type="protein sequence ID" value="QHT79194.1"/>
    <property type="molecule type" value="Genomic_DNA"/>
</dbReference>
<dbReference type="PANTHER" id="PTHR35372:SF2">
    <property type="entry name" value="SF3 HELICASE DOMAIN-CONTAINING PROTEIN"/>
    <property type="match status" value="1"/>
</dbReference>
<evidence type="ECO:0000256" key="3">
    <source>
        <dbReference type="ARBA" id="ARBA00022840"/>
    </source>
</evidence>
<dbReference type="Pfam" id="PF08707">
    <property type="entry name" value="PriCT_2"/>
    <property type="match status" value="1"/>
</dbReference>
<organism evidence="6">
    <name type="scientific">viral metagenome</name>
    <dbReference type="NCBI Taxonomy" id="1070528"/>
    <lineage>
        <taxon>unclassified sequences</taxon>
        <taxon>metagenomes</taxon>
        <taxon>organismal metagenomes</taxon>
    </lineage>
</organism>
<dbReference type="Gene3D" id="3.40.50.300">
    <property type="entry name" value="P-loop containing nucleotide triphosphate hydrolases"/>
    <property type="match status" value="1"/>
</dbReference>
<feature type="region of interest" description="Disordered" evidence="4">
    <location>
        <begin position="260"/>
        <end position="286"/>
    </location>
</feature>
<dbReference type="InterPro" id="IPR006500">
    <property type="entry name" value="Helicase_put_C_phage/plasmid"/>
</dbReference>
<dbReference type="InterPro" id="IPR014818">
    <property type="entry name" value="Phage/plasmid_primase_P4_C"/>
</dbReference>
<dbReference type="NCBIfam" id="TIGR01613">
    <property type="entry name" value="primase_Cterm"/>
    <property type="match status" value="1"/>
</dbReference>
<dbReference type="PANTHER" id="PTHR35372">
    <property type="entry name" value="ATP BINDING PROTEIN-RELATED"/>
    <property type="match status" value="1"/>
</dbReference>
<proteinExistence type="predicted"/>
<dbReference type="SMART" id="SM00885">
    <property type="entry name" value="D5_N"/>
    <property type="match status" value="1"/>
</dbReference>
<dbReference type="Pfam" id="PF23162">
    <property type="entry name" value="AEP_C962R"/>
    <property type="match status" value="1"/>
</dbReference>
<dbReference type="PROSITE" id="PS51206">
    <property type="entry name" value="SF3_HELICASE_1"/>
    <property type="match status" value="1"/>
</dbReference>
<dbReference type="InterPro" id="IPR027417">
    <property type="entry name" value="P-loop_NTPase"/>
</dbReference>
<name>A0A6C0HFG3_9ZZZZ</name>
<keyword evidence="2" id="KW-0378">Hydrolase</keyword>
<dbReference type="AlphaFoldDB" id="A0A6C0HFG3"/>
<dbReference type="GO" id="GO:0005524">
    <property type="term" value="F:ATP binding"/>
    <property type="evidence" value="ECO:0007669"/>
    <property type="project" value="UniProtKB-KW"/>
</dbReference>
<dbReference type="InterPro" id="IPR051620">
    <property type="entry name" value="ORF904-like_C"/>
</dbReference>
<evidence type="ECO:0000313" key="6">
    <source>
        <dbReference type="EMBL" id="QHT79194.1"/>
    </source>
</evidence>
<evidence type="ECO:0000259" key="5">
    <source>
        <dbReference type="PROSITE" id="PS51206"/>
    </source>
</evidence>
<dbReference type="InterPro" id="IPR014015">
    <property type="entry name" value="Helicase_SF3_DNA-vir"/>
</dbReference>